<gene>
    <name evidence="1" type="ORF">DW137_09680</name>
</gene>
<evidence type="ECO:0000313" key="2">
    <source>
        <dbReference type="Proteomes" id="UP000283727"/>
    </source>
</evidence>
<reference evidence="1 2" key="1">
    <citation type="submission" date="2018-08" db="EMBL/GenBank/DDBJ databases">
        <title>A genome reference for cultivated species of the human gut microbiota.</title>
        <authorList>
            <person name="Zou Y."/>
            <person name="Xue W."/>
            <person name="Luo G."/>
        </authorList>
    </citation>
    <scope>NUCLEOTIDE SEQUENCE [LARGE SCALE GENOMIC DNA]</scope>
    <source>
        <strain evidence="1 2">AM12-10</strain>
    </source>
</reference>
<accession>A0A415C379</accession>
<protein>
    <submittedName>
        <fullName evidence="1">Uncharacterized protein</fullName>
    </submittedName>
</protein>
<proteinExistence type="predicted"/>
<sequence>MTFTDSGELRRQILANPYLPEHLRERAKNDTSEYCRAEDDDDLLEIDRLAGHGLVRFHFESGNASMRMDVPDDAARSIAQWILDHTNA</sequence>
<name>A0A415C379_BIFBI</name>
<organism evidence="1 2">
    <name type="scientific">Bifidobacterium bifidum</name>
    <dbReference type="NCBI Taxonomy" id="1681"/>
    <lineage>
        <taxon>Bacteria</taxon>
        <taxon>Bacillati</taxon>
        <taxon>Actinomycetota</taxon>
        <taxon>Actinomycetes</taxon>
        <taxon>Bifidobacteriales</taxon>
        <taxon>Bifidobacteriaceae</taxon>
        <taxon>Bifidobacterium</taxon>
    </lineage>
</organism>
<dbReference type="Proteomes" id="UP000283727">
    <property type="component" value="Unassembled WGS sequence"/>
</dbReference>
<dbReference type="AlphaFoldDB" id="A0A415C379"/>
<dbReference type="EMBL" id="QRLR01000006">
    <property type="protein sequence ID" value="RHJ22131.1"/>
    <property type="molecule type" value="Genomic_DNA"/>
</dbReference>
<evidence type="ECO:0000313" key="1">
    <source>
        <dbReference type="EMBL" id="RHJ22131.1"/>
    </source>
</evidence>
<comment type="caution">
    <text evidence="1">The sequence shown here is derived from an EMBL/GenBank/DDBJ whole genome shotgun (WGS) entry which is preliminary data.</text>
</comment>